<keyword evidence="2" id="KW-1185">Reference proteome</keyword>
<dbReference type="EMBL" id="CP109965">
    <property type="protein sequence ID" value="WAJ70796.1"/>
    <property type="molecule type" value="Genomic_DNA"/>
</dbReference>
<dbReference type="InterPro" id="IPR007215">
    <property type="entry name" value="Sulphur_relay_TusB/DsrH"/>
</dbReference>
<proteinExistence type="predicted"/>
<organism evidence="1 2">
    <name type="scientific">Catenovulum adriaticum</name>
    <dbReference type="NCBI Taxonomy" id="2984846"/>
    <lineage>
        <taxon>Bacteria</taxon>
        <taxon>Pseudomonadati</taxon>
        <taxon>Pseudomonadota</taxon>
        <taxon>Gammaproteobacteria</taxon>
        <taxon>Alteromonadales</taxon>
        <taxon>Alteromonadaceae</taxon>
        <taxon>Catenovulum</taxon>
    </lineage>
</organism>
<dbReference type="InterPro" id="IPR027396">
    <property type="entry name" value="DsrEFH-like"/>
</dbReference>
<gene>
    <name evidence="1" type="ORF">OLW01_02975</name>
</gene>
<evidence type="ECO:0000313" key="2">
    <source>
        <dbReference type="Proteomes" id="UP001163726"/>
    </source>
</evidence>
<reference evidence="1" key="1">
    <citation type="submission" date="2022-10" db="EMBL/GenBank/DDBJ databases">
        <title>Catenovulum adriacola sp. nov. isolated in the Harbour of Susak.</title>
        <authorList>
            <person name="Schoch T."/>
            <person name="Reich S.J."/>
            <person name="Stoeferle S."/>
            <person name="Flaiz M."/>
            <person name="Kazda M."/>
            <person name="Riedel C.U."/>
            <person name="Duerre P."/>
        </authorList>
    </citation>
    <scope>NUCLEOTIDE SEQUENCE</scope>
    <source>
        <strain evidence="1">TS8</strain>
    </source>
</reference>
<dbReference type="Proteomes" id="UP001163726">
    <property type="component" value="Chromosome"/>
</dbReference>
<dbReference type="Gene3D" id="3.40.1260.10">
    <property type="entry name" value="DsrEFH-like"/>
    <property type="match status" value="1"/>
</dbReference>
<dbReference type="SUPFAM" id="SSF75169">
    <property type="entry name" value="DsrEFH-like"/>
    <property type="match status" value="1"/>
</dbReference>
<dbReference type="Pfam" id="PF04077">
    <property type="entry name" value="DsrH"/>
    <property type="match status" value="1"/>
</dbReference>
<accession>A0ABY7ARB6</accession>
<sequence>MSTLYHVTQLLSADEKSELASLLAEDDLVVFSQDGVYNQINTNNICYLADDIKSRAINLVQDNVKLISYTDWVDLASQFQTNIKW</sequence>
<name>A0ABY7ARB6_9ALTE</name>
<protein>
    <submittedName>
        <fullName evidence="1">DsrH/TusB family sulfur relay protein</fullName>
    </submittedName>
</protein>
<evidence type="ECO:0000313" key="1">
    <source>
        <dbReference type="EMBL" id="WAJ70796.1"/>
    </source>
</evidence>
<dbReference type="RefSeq" id="WP_268075141.1">
    <property type="nucleotide sequence ID" value="NZ_CP109965.1"/>
</dbReference>